<dbReference type="InterPro" id="IPR013783">
    <property type="entry name" value="Ig-like_fold"/>
</dbReference>
<dbReference type="PROSITE" id="PS50835">
    <property type="entry name" value="IG_LIKE"/>
    <property type="match status" value="4"/>
</dbReference>
<dbReference type="SMART" id="SM00408">
    <property type="entry name" value="IGc2"/>
    <property type="match status" value="3"/>
</dbReference>
<reference evidence="5 6" key="1">
    <citation type="submission" date="2013-11" db="EMBL/GenBank/DDBJ databases">
        <title>Draft genome of the bovine lungworm Dictyocaulus viviparus.</title>
        <authorList>
            <person name="Mitreva M."/>
        </authorList>
    </citation>
    <scope>NUCLEOTIDE SEQUENCE [LARGE SCALE GENOMIC DNA]</scope>
    <source>
        <strain evidence="5 6">HannoverDv2000</strain>
    </source>
</reference>
<feature type="domain" description="Ig-like" evidence="4">
    <location>
        <begin position="495"/>
        <end position="583"/>
    </location>
</feature>
<dbReference type="GO" id="GO:0031672">
    <property type="term" value="C:A band"/>
    <property type="evidence" value="ECO:0007669"/>
    <property type="project" value="UniProtKB-SubCell"/>
</dbReference>
<dbReference type="InterPro" id="IPR003598">
    <property type="entry name" value="Ig_sub2"/>
</dbReference>
<dbReference type="Gene3D" id="2.60.40.10">
    <property type="entry name" value="Immunoglobulins"/>
    <property type="match status" value="4"/>
</dbReference>
<dbReference type="FunFam" id="2.60.40.10:FF:000714">
    <property type="entry name" value="Titin novex-3"/>
    <property type="match status" value="1"/>
</dbReference>
<dbReference type="SUPFAM" id="SSF48726">
    <property type="entry name" value="Immunoglobulin"/>
    <property type="match status" value="4"/>
</dbReference>
<dbReference type="FunFam" id="2.60.40.10:FF:001721">
    <property type="entry name" value="KETtiN (Drosophila actin-binding) homolog"/>
    <property type="match status" value="1"/>
</dbReference>
<evidence type="ECO:0000256" key="1">
    <source>
        <dbReference type="ARBA" id="ARBA00004161"/>
    </source>
</evidence>
<dbReference type="OrthoDB" id="5847945at2759"/>
<proteinExistence type="predicted"/>
<dbReference type="InterPro" id="IPR036179">
    <property type="entry name" value="Ig-like_dom_sf"/>
</dbReference>
<gene>
    <name evidence="5" type="ORF">DICVIV_07915</name>
</gene>
<accession>A0A0D8XQF5</accession>
<protein>
    <submittedName>
        <fullName evidence="5">Immunoglobulin I-set domain protein</fullName>
    </submittedName>
</protein>
<dbReference type="InterPro" id="IPR007110">
    <property type="entry name" value="Ig-like_dom"/>
</dbReference>
<evidence type="ECO:0000259" key="4">
    <source>
        <dbReference type="PROSITE" id="PS50835"/>
    </source>
</evidence>
<dbReference type="InterPro" id="IPR013098">
    <property type="entry name" value="Ig_I-set"/>
</dbReference>
<dbReference type="SMART" id="SM00409">
    <property type="entry name" value="IG"/>
    <property type="match status" value="4"/>
</dbReference>
<keyword evidence="3" id="KW-0393">Immunoglobulin domain</keyword>
<keyword evidence="6" id="KW-1185">Reference proteome</keyword>
<dbReference type="Proteomes" id="UP000053766">
    <property type="component" value="Unassembled WGS sequence"/>
</dbReference>
<keyword evidence="2" id="KW-0963">Cytoplasm</keyword>
<feature type="domain" description="Ig-like" evidence="4">
    <location>
        <begin position="171"/>
        <end position="259"/>
    </location>
</feature>
<comment type="subcellular location">
    <subcellularLocation>
        <location evidence="1">Cytoplasm</location>
        <location evidence="1">Myofibril</location>
        <location evidence="1">Sarcomere</location>
        <location evidence="1">A band</location>
    </subcellularLocation>
</comment>
<name>A0A0D8XQF5_DICVI</name>
<dbReference type="PANTHER" id="PTHR47633">
    <property type="entry name" value="IMMUNOGLOBULIN"/>
    <property type="match status" value="1"/>
</dbReference>
<feature type="domain" description="Ig-like" evidence="4">
    <location>
        <begin position="270"/>
        <end position="358"/>
    </location>
</feature>
<dbReference type="STRING" id="29172.A0A0D8XQF5"/>
<evidence type="ECO:0000313" key="5">
    <source>
        <dbReference type="EMBL" id="KJH46029.1"/>
    </source>
</evidence>
<reference evidence="6" key="2">
    <citation type="journal article" date="2016" name="Sci. Rep.">
        <title>Dictyocaulus viviparus genome, variome and transcriptome elucidate lungworm biology and support future intervention.</title>
        <authorList>
            <person name="McNulty S.N."/>
            <person name="Strube C."/>
            <person name="Rosa B.A."/>
            <person name="Martin J.C."/>
            <person name="Tyagi R."/>
            <person name="Choi Y.J."/>
            <person name="Wang Q."/>
            <person name="Hallsworth Pepin K."/>
            <person name="Zhang X."/>
            <person name="Ozersky P."/>
            <person name="Wilson R.K."/>
            <person name="Sternberg P.W."/>
            <person name="Gasser R.B."/>
            <person name="Mitreva M."/>
        </authorList>
    </citation>
    <scope>NUCLEOTIDE SEQUENCE [LARGE SCALE GENOMIC DNA]</scope>
    <source>
        <strain evidence="6">HannoverDv2000</strain>
    </source>
</reference>
<feature type="domain" description="Ig-like" evidence="4">
    <location>
        <begin position="377"/>
        <end position="467"/>
    </location>
</feature>
<dbReference type="InterPro" id="IPR003599">
    <property type="entry name" value="Ig_sub"/>
</dbReference>
<dbReference type="EMBL" id="KN716373">
    <property type="protein sequence ID" value="KJH46029.1"/>
    <property type="molecule type" value="Genomic_DNA"/>
</dbReference>
<dbReference type="AlphaFoldDB" id="A0A0D8XQF5"/>
<evidence type="ECO:0000256" key="2">
    <source>
        <dbReference type="ARBA" id="ARBA00022490"/>
    </source>
</evidence>
<dbReference type="GO" id="GO:0019899">
    <property type="term" value="F:enzyme binding"/>
    <property type="evidence" value="ECO:0007669"/>
    <property type="project" value="UniProtKB-ARBA"/>
</dbReference>
<evidence type="ECO:0000256" key="3">
    <source>
        <dbReference type="ARBA" id="ARBA00023319"/>
    </source>
</evidence>
<sequence length="586" mass="64647">MSMEDMSAKYERGVYPRSSLICMIDTGDHVRIAEEKAKLKTVQQGPEQPKEEIIPHKQQVELKTKFAPIVAKPGESVKIDSKPLKDTPHVEKPAIEMSSISNKHLVMYQAYRECRSTVYDTALEFLTNDLEESAVHRSVYQFSSRPHERIVGYYMIRPQPTKIGVSKQAPPTVSEQLKPIQGQLGKSAKFYVSFDGAQPIKVTWFRDGNEIKSNFRNQITTTNNNSTLHIARLENNHVGNYCVRLDNVAGTVESSANLTISGPVDKGKAPTFTTKLNDLRIAQNGPAVFSCAITGEPRPTVNWFKDGQPLPNDGRFVASETSGQYKLSLNNALPQDAGIYECVAKNAAGEARCKARLNINLIQTGKGAEAGPRYEAPRFTTQIQPLVADEGKPASFSAKYIGFPEPIIRWYRNNEPIRKSAGYEIIQSSDEAMLKIACCRQEDVAEYKVEASNPAGKASSVANLVLTPKVGRIAKTTITRGGNVTVQDKPASDAPHFVSKLSDISARQGHTVKFACEIDGDPMPTVEWLYNGKPLAASKDIKITLEGKRAVLEIARVTFNHAGDYQIVIRNPKGAAQCRARLTLSR</sequence>
<dbReference type="FunFam" id="2.60.40.10:FF:000425">
    <property type="entry name" value="Myosin light chain kinase"/>
    <property type="match status" value="2"/>
</dbReference>
<dbReference type="Pfam" id="PF07679">
    <property type="entry name" value="I-set"/>
    <property type="match status" value="4"/>
</dbReference>
<evidence type="ECO:0000313" key="6">
    <source>
        <dbReference type="Proteomes" id="UP000053766"/>
    </source>
</evidence>
<organism evidence="5 6">
    <name type="scientific">Dictyocaulus viviparus</name>
    <name type="common">Bovine lungworm</name>
    <dbReference type="NCBI Taxonomy" id="29172"/>
    <lineage>
        <taxon>Eukaryota</taxon>
        <taxon>Metazoa</taxon>
        <taxon>Ecdysozoa</taxon>
        <taxon>Nematoda</taxon>
        <taxon>Chromadorea</taxon>
        <taxon>Rhabditida</taxon>
        <taxon>Rhabditina</taxon>
        <taxon>Rhabditomorpha</taxon>
        <taxon>Strongyloidea</taxon>
        <taxon>Metastrongylidae</taxon>
        <taxon>Dictyocaulus</taxon>
    </lineage>
</organism>
<dbReference type="PANTHER" id="PTHR47633:SF4">
    <property type="entry name" value="MYOPALLADIN ISOFORM X1"/>
    <property type="match status" value="1"/>
</dbReference>